<dbReference type="Proteomes" id="UP000198729">
    <property type="component" value="Unassembled WGS sequence"/>
</dbReference>
<dbReference type="InterPro" id="IPR044844">
    <property type="entry name" value="Trans_IPPS_euk-type"/>
</dbReference>
<dbReference type="STRING" id="51642.NSMM_380129"/>
<proteinExistence type="predicted"/>
<reference evidence="2 3" key="1">
    <citation type="submission" date="2016-10" db="EMBL/GenBank/DDBJ databases">
        <authorList>
            <person name="de Groot N.N."/>
        </authorList>
    </citation>
    <scope>NUCLEOTIDE SEQUENCE [LARGE SCALE GENOMIC DNA]</scope>
    <source>
        <strain evidence="2">1</strain>
    </source>
</reference>
<dbReference type="PROSITE" id="PS01044">
    <property type="entry name" value="SQUALEN_PHYTOEN_SYN_1"/>
    <property type="match status" value="1"/>
</dbReference>
<dbReference type="PANTHER" id="PTHR11626:SF2">
    <property type="entry name" value="SQUALENE SYNTHASE"/>
    <property type="match status" value="1"/>
</dbReference>
<dbReference type="Gene3D" id="1.10.600.10">
    <property type="entry name" value="Farnesyl Diphosphate Synthase"/>
    <property type="match status" value="1"/>
</dbReference>
<evidence type="ECO:0000256" key="1">
    <source>
        <dbReference type="ARBA" id="ARBA00022679"/>
    </source>
</evidence>
<evidence type="ECO:0000313" key="2">
    <source>
        <dbReference type="EMBL" id="SCZ85507.1"/>
    </source>
</evidence>
<dbReference type="OrthoDB" id="9807580at2"/>
<dbReference type="SFLD" id="SFLDG01018">
    <property type="entry name" value="Squalene/Phytoene_Synthase_Lik"/>
    <property type="match status" value="1"/>
</dbReference>
<keyword evidence="1" id="KW-0808">Transferase</keyword>
<dbReference type="AlphaFoldDB" id="A0A1G5SEV5"/>
<dbReference type="SFLD" id="SFLDS00005">
    <property type="entry name" value="Isoprenoid_Synthase_Type_I"/>
    <property type="match status" value="1"/>
</dbReference>
<dbReference type="CDD" id="cd00683">
    <property type="entry name" value="Trans_IPPS_HH"/>
    <property type="match status" value="1"/>
</dbReference>
<dbReference type="PANTHER" id="PTHR11626">
    <property type="entry name" value="FARNESYL-DIPHOSPHATE FARNESYLTRANSFERASE"/>
    <property type="match status" value="1"/>
</dbReference>
<sequence>MPTSATLDDFQYQNHILQGVSRTFALTIPQLPSELRQVIGNAYLLCRIIDTVEDDNALDAEQTRHMVEMFSDVVSGQISATQFSEMLLPLLSNQTIPAERDLITHTGAVIRITHSFNSAQRQALERCVSIMGRGMIFYQETASLAGLPTLEEMDRYCYHVAGVVGEMLTELFCDYSATINKYRSVLMKLSVSFGQGLQMTNILKDIWEDRKRGACWLPQDIFREYDFDLRSLEQGYSDPGFRAGLCKLIGIARGHLNDALTYTCLLPENETGIRRFCLWAIGMAVLTLNKLNANLDFTIGSQVKISRRSVRATIILTSLFASQNWALHRIFMLAARKLPNTDTRKITI</sequence>
<dbReference type="GO" id="GO:0045338">
    <property type="term" value="P:farnesyl diphosphate metabolic process"/>
    <property type="evidence" value="ECO:0007669"/>
    <property type="project" value="InterPro"/>
</dbReference>
<protein>
    <submittedName>
        <fullName evidence="2">Squalene and phytoene synthases</fullName>
    </submittedName>
</protein>
<dbReference type="Pfam" id="PF00494">
    <property type="entry name" value="SQS_PSY"/>
    <property type="match status" value="1"/>
</dbReference>
<dbReference type="RefSeq" id="WP_090285840.1">
    <property type="nucleotide sequence ID" value="NZ_FMWO01000045.1"/>
</dbReference>
<evidence type="ECO:0000313" key="3">
    <source>
        <dbReference type="Proteomes" id="UP000198729"/>
    </source>
</evidence>
<dbReference type="SUPFAM" id="SSF48576">
    <property type="entry name" value="Terpenoid synthases"/>
    <property type="match status" value="1"/>
</dbReference>
<dbReference type="GO" id="GO:0016117">
    <property type="term" value="P:carotenoid biosynthetic process"/>
    <property type="evidence" value="ECO:0007669"/>
    <property type="project" value="UniProtKB-ARBA"/>
</dbReference>
<gene>
    <name evidence="2" type="primary">fdfT</name>
    <name evidence="2" type="ORF">NSMM_380129</name>
</gene>
<dbReference type="EMBL" id="FMWO01000045">
    <property type="protein sequence ID" value="SCZ85507.1"/>
    <property type="molecule type" value="Genomic_DNA"/>
</dbReference>
<keyword evidence="3" id="KW-1185">Reference proteome</keyword>
<dbReference type="InterPro" id="IPR033904">
    <property type="entry name" value="Trans_IPPS_HH"/>
</dbReference>
<dbReference type="GO" id="GO:0051996">
    <property type="term" value="F:squalene synthase [NAD(P)H] activity"/>
    <property type="evidence" value="ECO:0007669"/>
    <property type="project" value="InterPro"/>
</dbReference>
<dbReference type="InterPro" id="IPR008949">
    <property type="entry name" value="Isoprenoid_synthase_dom_sf"/>
</dbReference>
<dbReference type="InterPro" id="IPR002060">
    <property type="entry name" value="Squ/phyt_synthse"/>
</dbReference>
<name>A0A1G5SEV5_9PROT</name>
<dbReference type="InterPro" id="IPR019845">
    <property type="entry name" value="Squalene/phytoene_synthase_CS"/>
</dbReference>
<accession>A0A1G5SEV5</accession>
<organism evidence="2 3">
    <name type="scientific">Nitrosomonas mobilis</name>
    <dbReference type="NCBI Taxonomy" id="51642"/>
    <lineage>
        <taxon>Bacteria</taxon>
        <taxon>Pseudomonadati</taxon>
        <taxon>Pseudomonadota</taxon>
        <taxon>Betaproteobacteria</taxon>
        <taxon>Nitrosomonadales</taxon>
        <taxon>Nitrosomonadaceae</taxon>
        <taxon>Nitrosomonas</taxon>
    </lineage>
</organism>